<reference evidence="2" key="1">
    <citation type="submission" date="2011-07" db="EMBL/GenBank/DDBJ databases">
        <title>The complete genome of Cyclobacterium marinum DSM 745.</title>
        <authorList>
            <person name="Lucas S."/>
            <person name="Han J."/>
            <person name="Lapidus A."/>
            <person name="Bruce D."/>
            <person name="Goodwin L."/>
            <person name="Pitluck S."/>
            <person name="Peters L."/>
            <person name="Kyrpides N."/>
            <person name="Mavromatis K."/>
            <person name="Ivanova N."/>
            <person name="Ovchinnikova G."/>
            <person name="Chertkov O."/>
            <person name="Detter J.C."/>
            <person name="Tapia R."/>
            <person name="Han C."/>
            <person name="Land M."/>
            <person name="Hauser L."/>
            <person name="Markowitz V."/>
            <person name="Cheng J.-F."/>
            <person name="Hugenholtz P."/>
            <person name="Woyke T."/>
            <person name="Wu D."/>
            <person name="Tindall B."/>
            <person name="Schuetze A."/>
            <person name="Brambilla E."/>
            <person name="Klenk H.-P."/>
            <person name="Eisen J.A."/>
        </authorList>
    </citation>
    <scope>NUCLEOTIDE SEQUENCE [LARGE SCALE GENOMIC DNA]</scope>
    <source>
        <strain evidence="2">ATCC 25205 / DSM 745 / LMG 13164 / NCIMB 1802</strain>
    </source>
</reference>
<dbReference type="STRING" id="880070.Cycma_0225"/>
<dbReference type="RefSeq" id="WP_014018306.1">
    <property type="nucleotide sequence ID" value="NC_015914.1"/>
</dbReference>
<evidence type="ECO:0000313" key="1">
    <source>
        <dbReference type="EMBL" id="AEL24007.1"/>
    </source>
</evidence>
<dbReference type="Proteomes" id="UP000001635">
    <property type="component" value="Chromosome"/>
</dbReference>
<sequence>MENEIFQILTRWADRTEMVLNRERNRLKIGKTGDLDKSFKTRVFKQSQTTFEAQMDFLIRGRFVDMGVGRERKIESQESNRDLLSPKKARKPKKWFSRAYYGRLNDLQGVLGYQLIEASIRSVKDGLEGNK</sequence>
<dbReference type="KEGG" id="cmr:Cycma_0225"/>
<proteinExistence type="predicted"/>
<gene>
    <name evidence="1" type="ordered locus">Cycma_0225</name>
</gene>
<organism evidence="1 2">
    <name type="scientific">Cyclobacterium marinum (strain ATCC 25205 / DSM 745 / LMG 13164 / NCIMB 1802)</name>
    <name type="common">Flectobacillus marinus</name>
    <dbReference type="NCBI Taxonomy" id="880070"/>
    <lineage>
        <taxon>Bacteria</taxon>
        <taxon>Pseudomonadati</taxon>
        <taxon>Bacteroidota</taxon>
        <taxon>Cytophagia</taxon>
        <taxon>Cytophagales</taxon>
        <taxon>Cyclobacteriaceae</taxon>
        <taxon>Cyclobacterium</taxon>
    </lineage>
</organism>
<evidence type="ECO:0000313" key="2">
    <source>
        <dbReference type="Proteomes" id="UP000001635"/>
    </source>
</evidence>
<name>G0J366_CYCMS</name>
<dbReference type="EMBL" id="CP002955">
    <property type="protein sequence ID" value="AEL24007.1"/>
    <property type="molecule type" value="Genomic_DNA"/>
</dbReference>
<dbReference type="AlphaFoldDB" id="G0J366"/>
<keyword evidence="2" id="KW-1185">Reference proteome</keyword>
<dbReference type="HOGENOM" id="CLU_1924109_0_0_10"/>
<dbReference type="OrthoDB" id="799931at2"/>
<accession>G0J366</accession>
<protein>
    <submittedName>
        <fullName evidence="1">Uncharacterized protein</fullName>
    </submittedName>
</protein>